<reference evidence="3 4" key="1">
    <citation type="journal article" date="2004" name="Science">
        <title>The Ashbya gossypii genome as a tool for mapping the ancient Saccharomyces cerevisiae genome.</title>
        <authorList>
            <person name="Dietrich F.S."/>
            <person name="Voegeli S."/>
            <person name="Brachat S."/>
            <person name="Lerch A."/>
            <person name="Gates K."/>
            <person name="Steiner S."/>
            <person name="Mohr C."/>
            <person name="Pohlmann R."/>
            <person name="Luedi P."/>
            <person name="Choi S."/>
            <person name="Wing R.A."/>
            <person name="Flavier A."/>
            <person name="Gaffney T.D."/>
            <person name="Philippsen P."/>
        </authorList>
    </citation>
    <scope>NUCLEOTIDE SEQUENCE [LARGE SCALE GENOMIC DNA]</scope>
    <source>
        <strain evidence="4">ATCC 10895 / CBS 109.51 / FGSC 9923 / NRRL Y-1056</strain>
    </source>
</reference>
<feature type="region of interest" description="Disordered" evidence="1">
    <location>
        <begin position="293"/>
        <end position="384"/>
    </location>
</feature>
<feature type="domain" description="C2" evidence="2">
    <location>
        <begin position="1"/>
        <end position="115"/>
    </location>
</feature>
<feature type="region of interest" description="Disordered" evidence="1">
    <location>
        <begin position="139"/>
        <end position="166"/>
    </location>
</feature>
<name>Q754L5_EREGS</name>
<gene>
    <name evidence="3" type="ORF">AGOS_AFR057C</name>
</gene>
<dbReference type="Gene3D" id="2.60.40.150">
    <property type="entry name" value="C2 domain"/>
    <property type="match status" value="1"/>
</dbReference>
<evidence type="ECO:0000256" key="1">
    <source>
        <dbReference type="SAM" id="MobiDB-lite"/>
    </source>
</evidence>
<dbReference type="CDD" id="cd08681">
    <property type="entry name" value="C2_fungal_Inn1p-like"/>
    <property type="match status" value="1"/>
</dbReference>
<dbReference type="OMA" id="TRFHFAN"/>
<dbReference type="KEGG" id="ago:AGOS_AFR057C"/>
<dbReference type="AlphaFoldDB" id="Q754L5"/>
<dbReference type="InParanoid" id="Q754L5"/>
<dbReference type="SUPFAM" id="SSF49562">
    <property type="entry name" value="C2 domain (Calcium/lipid-binding domain, CaLB)"/>
    <property type="match status" value="1"/>
</dbReference>
<dbReference type="EMBL" id="AE016819">
    <property type="protein sequence ID" value="AAS53428.2"/>
    <property type="molecule type" value="Genomic_DNA"/>
</dbReference>
<dbReference type="eggNOG" id="ENOG502QSUF">
    <property type="taxonomic scope" value="Eukaryota"/>
</dbReference>
<reference evidence="4" key="2">
    <citation type="journal article" date="2013" name="G3 (Bethesda)">
        <title>Genomes of Ashbya fungi isolated from insects reveal four mating-type loci, numerous translocations, lack of transposons, and distinct gene duplications.</title>
        <authorList>
            <person name="Dietrich F.S."/>
            <person name="Voegeli S."/>
            <person name="Kuo S."/>
            <person name="Philippsen P."/>
        </authorList>
    </citation>
    <scope>GENOME REANNOTATION</scope>
    <source>
        <strain evidence="4">ATCC 10895 / CBS 109.51 / FGSC 9923 / NRRL Y-1056</strain>
    </source>
</reference>
<protein>
    <submittedName>
        <fullName evidence="3">AFR057Cp</fullName>
    </submittedName>
</protein>
<dbReference type="GeneID" id="4621845"/>
<dbReference type="InterPro" id="IPR000008">
    <property type="entry name" value="C2_dom"/>
</dbReference>
<dbReference type="SMART" id="SM00239">
    <property type="entry name" value="C2"/>
    <property type="match status" value="1"/>
</dbReference>
<dbReference type="Proteomes" id="UP000000591">
    <property type="component" value="Chromosome VI"/>
</dbReference>
<dbReference type="OrthoDB" id="270970at2759"/>
<dbReference type="InterPro" id="IPR037791">
    <property type="entry name" value="C2_fungal_Inn1"/>
</dbReference>
<accession>Q754L5</accession>
<dbReference type="PANTHER" id="PTHR47052:SF3">
    <property type="entry name" value="INGRESSION PROTEIN 1"/>
    <property type="match status" value="1"/>
</dbReference>
<evidence type="ECO:0000313" key="3">
    <source>
        <dbReference type="EMBL" id="AAS53428.2"/>
    </source>
</evidence>
<sequence>MYMDDRIIGGPEGYLEVFVRKAKDLPNMRKMDKQDPFVRLRIAHLTEVSGTVFRGGQRPVFDFHTVFELTPAMKHLMYVELFDDQKSAPRIIGRCEVDLKPALYSDHEDGYDRWYQLSLGPDDAGKIYIELTFKQHTIRRKSQIQPEPSPPPMTKTLKTKRSPPLPSEIPYVPFPKDQLQGSISQSGFTYTHGGGMSQPLPALRRSPDTLQYIPRNPALPQVEQLKLPEFVLSVDTLENFDAHTSQQSEGTGITAKLKQLKEKWNNFKQGSPEQNDAARANVDLEELQKVVGVKPDFPKQHGRMRSRHSISSGLQPALPPLPQPSDERTKLPGRRPSPHPDFVPRSPSPGGQMRQSRNLVPLPPLPHEMRNTRSLSPVRRPPVF</sequence>
<dbReference type="FunCoup" id="Q754L5">
    <property type="interactions" value="162"/>
</dbReference>
<evidence type="ECO:0000259" key="2">
    <source>
        <dbReference type="PROSITE" id="PS50004"/>
    </source>
</evidence>
<organism evidence="3 4">
    <name type="scientific">Eremothecium gossypii (strain ATCC 10895 / CBS 109.51 / FGSC 9923 / NRRL Y-1056)</name>
    <name type="common">Yeast</name>
    <name type="synonym">Ashbya gossypii</name>
    <dbReference type="NCBI Taxonomy" id="284811"/>
    <lineage>
        <taxon>Eukaryota</taxon>
        <taxon>Fungi</taxon>
        <taxon>Dikarya</taxon>
        <taxon>Ascomycota</taxon>
        <taxon>Saccharomycotina</taxon>
        <taxon>Saccharomycetes</taxon>
        <taxon>Saccharomycetales</taxon>
        <taxon>Saccharomycetaceae</taxon>
        <taxon>Eremothecium</taxon>
    </lineage>
</organism>
<keyword evidence="4" id="KW-1185">Reference proteome</keyword>
<dbReference type="Pfam" id="PF00168">
    <property type="entry name" value="C2"/>
    <property type="match status" value="1"/>
</dbReference>
<dbReference type="PANTHER" id="PTHR47052">
    <property type="entry name" value="CONSERVED SERINE PROLINE-RICH PROTEIN (AFU_ORTHOLOGUE AFUA_2G01790)"/>
    <property type="match status" value="1"/>
</dbReference>
<dbReference type="HOGENOM" id="CLU_673016_0_0_1"/>
<evidence type="ECO:0000313" key="4">
    <source>
        <dbReference type="Proteomes" id="UP000000591"/>
    </source>
</evidence>
<dbReference type="RefSeq" id="NP_985604.2">
    <property type="nucleotide sequence ID" value="NM_210958.2"/>
</dbReference>
<dbReference type="PROSITE" id="PS50004">
    <property type="entry name" value="C2"/>
    <property type="match status" value="1"/>
</dbReference>
<proteinExistence type="predicted"/>
<dbReference type="InterPro" id="IPR052981">
    <property type="entry name" value="Ingression_C2_domain"/>
</dbReference>
<dbReference type="STRING" id="284811.Q754L5"/>
<dbReference type="InterPro" id="IPR035892">
    <property type="entry name" value="C2_domain_sf"/>
</dbReference>